<dbReference type="AlphaFoldDB" id="A0A2M6T0X1"/>
<evidence type="ECO:0000313" key="3">
    <source>
        <dbReference type="EMBL" id="PIS38970.1"/>
    </source>
</evidence>
<dbReference type="GO" id="GO:0016874">
    <property type="term" value="F:ligase activity"/>
    <property type="evidence" value="ECO:0007669"/>
    <property type="project" value="UniProtKB-KW"/>
</dbReference>
<dbReference type="EMBL" id="PEYE01000017">
    <property type="protein sequence ID" value="PIS38970.1"/>
    <property type="molecule type" value="Genomic_DNA"/>
</dbReference>
<proteinExistence type="predicted"/>
<dbReference type="Proteomes" id="UP000229390">
    <property type="component" value="Unassembled WGS sequence"/>
</dbReference>
<accession>A0A2M6T0X1</accession>
<gene>
    <name evidence="3" type="ORF">COT34_00940</name>
</gene>
<keyword evidence="3" id="KW-0436">Ligase</keyword>
<evidence type="ECO:0000256" key="1">
    <source>
        <dbReference type="SAM" id="Coils"/>
    </source>
</evidence>
<feature type="coiled-coil region" evidence="1">
    <location>
        <begin position="30"/>
        <end position="87"/>
    </location>
</feature>
<organism evidence="3 4">
    <name type="scientific">Candidatus Nealsonbacteria bacterium CG08_land_8_20_14_0_20_43_11</name>
    <dbReference type="NCBI Taxonomy" id="1974706"/>
    <lineage>
        <taxon>Bacteria</taxon>
        <taxon>Candidatus Nealsoniibacteriota</taxon>
    </lineage>
</organism>
<dbReference type="Gene3D" id="1.10.287.40">
    <property type="entry name" value="Serine-tRNA synthetase, tRNA binding domain"/>
    <property type="match status" value="1"/>
</dbReference>
<dbReference type="InterPro" id="IPR042103">
    <property type="entry name" value="SerRS_1_N_sf"/>
</dbReference>
<evidence type="ECO:0000259" key="2">
    <source>
        <dbReference type="Pfam" id="PF02403"/>
    </source>
</evidence>
<dbReference type="InterPro" id="IPR010978">
    <property type="entry name" value="tRNA-bd_arm"/>
</dbReference>
<feature type="non-terminal residue" evidence="3">
    <location>
        <position position="89"/>
    </location>
</feature>
<evidence type="ECO:0000313" key="4">
    <source>
        <dbReference type="Proteomes" id="UP000229390"/>
    </source>
</evidence>
<dbReference type="GO" id="GO:0000166">
    <property type="term" value="F:nucleotide binding"/>
    <property type="evidence" value="ECO:0007669"/>
    <property type="project" value="InterPro"/>
</dbReference>
<dbReference type="Pfam" id="PF02403">
    <property type="entry name" value="Seryl_tRNA_N"/>
    <property type="match status" value="1"/>
</dbReference>
<protein>
    <submittedName>
        <fullName evidence="3">Serine--tRNA ligase</fullName>
    </submittedName>
</protein>
<comment type="caution">
    <text evidence="3">The sequence shown here is derived from an EMBL/GenBank/DDBJ whole genome shotgun (WGS) entry which is preliminary data.</text>
</comment>
<dbReference type="SUPFAM" id="SSF46589">
    <property type="entry name" value="tRNA-binding arm"/>
    <property type="match status" value="1"/>
</dbReference>
<dbReference type="InterPro" id="IPR015866">
    <property type="entry name" value="Ser-tRNA-synth_1_N"/>
</dbReference>
<keyword evidence="1" id="KW-0175">Coiled coil</keyword>
<feature type="domain" description="Serine-tRNA synthetase type1 N-terminal" evidence="2">
    <location>
        <begin position="1"/>
        <end position="88"/>
    </location>
</feature>
<reference evidence="4" key="1">
    <citation type="submission" date="2017-09" db="EMBL/GenBank/DDBJ databases">
        <title>Depth-based differentiation of microbial function through sediment-hosted aquifers and enrichment of novel symbionts in the deep terrestrial subsurface.</title>
        <authorList>
            <person name="Probst A.J."/>
            <person name="Ladd B."/>
            <person name="Jarett J.K."/>
            <person name="Geller-Mcgrath D.E."/>
            <person name="Sieber C.M.K."/>
            <person name="Emerson J.B."/>
            <person name="Anantharaman K."/>
            <person name="Thomas B.C."/>
            <person name="Malmstrom R."/>
            <person name="Stieglmeier M."/>
            <person name="Klingl A."/>
            <person name="Woyke T."/>
            <person name="Ryan C.M."/>
            <person name="Banfield J.F."/>
        </authorList>
    </citation>
    <scope>NUCLEOTIDE SEQUENCE [LARGE SCALE GENOMIC DNA]</scope>
</reference>
<sequence>MLDIKFIRENPDKVKQGAKNKGVDIDIAKVLKLDKQKRELMVRAEQIKSEQNKLSKGEITDDIKIKAKDLKDQFQKSEAELKEIEENLN</sequence>
<name>A0A2M6T0X1_9BACT</name>